<evidence type="ECO:0000256" key="3">
    <source>
        <dbReference type="ARBA" id="ARBA00022840"/>
    </source>
</evidence>
<dbReference type="Proteomes" id="UP000230730">
    <property type="component" value="Unassembled WGS sequence"/>
</dbReference>
<keyword evidence="2" id="KW-0547">Nucleotide-binding</keyword>
<dbReference type="SMART" id="SM00382">
    <property type="entry name" value="AAA"/>
    <property type="match status" value="1"/>
</dbReference>
<dbReference type="GO" id="GO:0005524">
    <property type="term" value="F:ATP binding"/>
    <property type="evidence" value="ECO:0007669"/>
    <property type="project" value="UniProtKB-KW"/>
</dbReference>
<gene>
    <name evidence="5" type="ORF">COT86_04205</name>
</gene>
<keyword evidence="1" id="KW-0813">Transport</keyword>
<feature type="domain" description="ABC transporter" evidence="4">
    <location>
        <begin position="10"/>
        <end position="249"/>
    </location>
</feature>
<organism evidence="5 6">
    <name type="scientific">Candidatus Collierbacteria bacterium CG10_big_fil_rev_8_21_14_0_10_43_36</name>
    <dbReference type="NCBI Taxonomy" id="1974534"/>
    <lineage>
        <taxon>Bacteria</taxon>
        <taxon>Candidatus Collieribacteriota</taxon>
    </lineage>
</organism>
<dbReference type="Gene3D" id="3.40.50.300">
    <property type="entry name" value="P-loop containing nucleotide triphosphate hydrolases"/>
    <property type="match status" value="1"/>
</dbReference>
<keyword evidence="3" id="KW-0067">ATP-binding</keyword>
<dbReference type="InterPro" id="IPR017911">
    <property type="entry name" value="MacB-like_ATP-bd"/>
</dbReference>
<evidence type="ECO:0000256" key="2">
    <source>
        <dbReference type="ARBA" id="ARBA00022741"/>
    </source>
</evidence>
<proteinExistence type="predicted"/>
<dbReference type="EMBL" id="PFAE01000064">
    <property type="protein sequence ID" value="PIR99415.1"/>
    <property type="molecule type" value="Genomic_DNA"/>
</dbReference>
<evidence type="ECO:0000256" key="1">
    <source>
        <dbReference type="ARBA" id="ARBA00022448"/>
    </source>
</evidence>
<dbReference type="PROSITE" id="PS00211">
    <property type="entry name" value="ABC_TRANSPORTER_1"/>
    <property type="match status" value="1"/>
</dbReference>
<dbReference type="GO" id="GO:0022857">
    <property type="term" value="F:transmembrane transporter activity"/>
    <property type="evidence" value="ECO:0007669"/>
    <property type="project" value="UniProtKB-ARBA"/>
</dbReference>
<dbReference type="InterPro" id="IPR015854">
    <property type="entry name" value="ABC_transpr_LolD-like"/>
</dbReference>
<dbReference type="GO" id="GO:0016887">
    <property type="term" value="F:ATP hydrolysis activity"/>
    <property type="evidence" value="ECO:0007669"/>
    <property type="project" value="InterPro"/>
</dbReference>
<dbReference type="FunFam" id="3.40.50.300:FF:000032">
    <property type="entry name" value="Export ABC transporter ATP-binding protein"/>
    <property type="match status" value="1"/>
</dbReference>
<dbReference type="InterPro" id="IPR027417">
    <property type="entry name" value="P-loop_NTPase"/>
</dbReference>
<dbReference type="SUPFAM" id="SSF52540">
    <property type="entry name" value="P-loop containing nucleoside triphosphate hydrolases"/>
    <property type="match status" value="1"/>
</dbReference>
<dbReference type="GO" id="GO:0098796">
    <property type="term" value="C:membrane protein complex"/>
    <property type="evidence" value="ECO:0007669"/>
    <property type="project" value="UniProtKB-ARBA"/>
</dbReference>
<comment type="caution">
    <text evidence="5">The sequence shown here is derived from an EMBL/GenBank/DDBJ whole genome shotgun (WGS) entry which is preliminary data.</text>
</comment>
<dbReference type="PANTHER" id="PTHR24220">
    <property type="entry name" value="IMPORT ATP-BINDING PROTEIN"/>
    <property type="match status" value="1"/>
</dbReference>
<dbReference type="InterPro" id="IPR003593">
    <property type="entry name" value="AAA+_ATPase"/>
</dbReference>
<name>A0A2H0VJY4_9BACT</name>
<accession>A0A2H0VJY4</accession>
<evidence type="ECO:0000313" key="6">
    <source>
        <dbReference type="Proteomes" id="UP000230730"/>
    </source>
</evidence>
<reference evidence="6" key="1">
    <citation type="submission" date="2017-09" db="EMBL/GenBank/DDBJ databases">
        <title>Depth-based differentiation of microbial function through sediment-hosted aquifers and enrichment of novel symbionts in the deep terrestrial subsurface.</title>
        <authorList>
            <person name="Probst A.J."/>
            <person name="Ladd B."/>
            <person name="Jarett J.K."/>
            <person name="Geller-Mcgrath D.E."/>
            <person name="Sieber C.M.K."/>
            <person name="Emerson J.B."/>
            <person name="Anantharaman K."/>
            <person name="Thomas B.C."/>
            <person name="Malmstrom R."/>
            <person name="Stieglmeier M."/>
            <person name="Klingl A."/>
            <person name="Woyke T."/>
            <person name="Ryan C.M."/>
            <person name="Banfield J.F."/>
        </authorList>
    </citation>
    <scope>NUCLEOTIDE SEQUENCE [LARGE SCALE GENOMIC DNA]</scope>
</reference>
<dbReference type="AlphaFoldDB" id="A0A2H0VJY4"/>
<dbReference type="GO" id="GO:0005886">
    <property type="term" value="C:plasma membrane"/>
    <property type="evidence" value="ECO:0007669"/>
    <property type="project" value="TreeGrafter"/>
</dbReference>
<protein>
    <recommendedName>
        <fullName evidence="4">ABC transporter domain-containing protein</fullName>
    </recommendedName>
</protein>
<dbReference type="InterPro" id="IPR003439">
    <property type="entry name" value="ABC_transporter-like_ATP-bd"/>
</dbReference>
<dbReference type="Pfam" id="PF00005">
    <property type="entry name" value="ABC_tran"/>
    <property type="match status" value="1"/>
</dbReference>
<dbReference type="PROSITE" id="PS50893">
    <property type="entry name" value="ABC_TRANSPORTER_2"/>
    <property type="match status" value="1"/>
</dbReference>
<sequence>MLDLTKNIIIDVKNLDKTFAVKSSFVPVLKGVYLEIKKGEFIIITGPSGCGKSTLLHILLGLELPTTGSVVFLGHNLYNHMSEDERTEVRKKDVGMVYQQPNWIKAFTVLENVMFAMRINGETDKIAREKAVAVLTMVGMDKWQDYIPTELSSGQQQKVALARAVVTNPQIIIADEPTGNLDFKSGQELMELLKKLSGEGRTIIMVTHDLEYLTFASRSLIMFDGQVVGEAHGKDLAGKLEGFKKLMASVTKQ</sequence>
<dbReference type="CDD" id="cd03255">
    <property type="entry name" value="ABC_MJ0796_LolCDE_FtsE"/>
    <property type="match status" value="1"/>
</dbReference>
<evidence type="ECO:0000313" key="5">
    <source>
        <dbReference type="EMBL" id="PIR99415.1"/>
    </source>
</evidence>
<dbReference type="InterPro" id="IPR017871">
    <property type="entry name" value="ABC_transporter-like_CS"/>
</dbReference>
<evidence type="ECO:0000259" key="4">
    <source>
        <dbReference type="PROSITE" id="PS50893"/>
    </source>
</evidence>